<evidence type="ECO:0000313" key="3">
    <source>
        <dbReference type="EMBL" id="GAA4406654.1"/>
    </source>
</evidence>
<keyword evidence="4" id="KW-1185">Reference proteome</keyword>
<feature type="domain" description="Gfo/Idh/MocA-like oxidoreductase C-terminal" evidence="2">
    <location>
        <begin position="2"/>
        <end position="129"/>
    </location>
</feature>
<evidence type="ECO:0000313" key="4">
    <source>
        <dbReference type="Proteomes" id="UP001500635"/>
    </source>
</evidence>
<evidence type="ECO:0000256" key="1">
    <source>
        <dbReference type="ARBA" id="ARBA00010928"/>
    </source>
</evidence>
<comment type="similarity">
    <text evidence="1">Belongs to the Gfo/Idh/MocA family.</text>
</comment>
<dbReference type="Pfam" id="PF02894">
    <property type="entry name" value="GFO_IDH_MocA_C"/>
    <property type="match status" value="1"/>
</dbReference>
<evidence type="ECO:0000259" key="2">
    <source>
        <dbReference type="Pfam" id="PF02894"/>
    </source>
</evidence>
<accession>A0ABP8KGM8</accession>
<dbReference type="EMBL" id="BAABFR010000160">
    <property type="protein sequence ID" value="GAA4406654.1"/>
    <property type="molecule type" value="Genomic_DNA"/>
</dbReference>
<organism evidence="3 4">
    <name type="scientific">Tsukamurella soli</name>
    <dbReference type="NCBI Taxonomy" id="644556"/>
    <lineage>
        <taxon>Bacteria</taxon>
        <taxon>Bacillati</taxon>
        <taxon>Actinomycetota</taxon>
        <taxon>Actinomycetes</taxon>
        <taxon>Mycobacteriales</taxon>
        <taxon>Tsukamurellaceae</taxon>
        <taxon>Tsukamurella</taxon>
    </lineage>
</organism>
<comment type="caution">
    <text evidence="3">The sequence shown here is derived from an EMBL/GenBank/DDBJ whole genome shotgun (WGS) entry which is preliminary data.</text>
</comment>
<dbReference type="InterPro" id="IPR004104">
    <property type="entry name" value="Gfo/Idh/MocA-like_OxRdtase_C"/>
</dbReference>
<protein>
    <recommendedName>
        <fullName evidence="2">Gfo/Idh/MocA-like oxidoreductase C-terminal domain-containing protein</fullName>
    </recommendedName>
</protein>
<reference evidence="4" key="1">
    <citation type="journal article" date="2019" name="Int. J. Syst. Evol. Microbiol.">
        <title>The Global Catalogue of Microorganisms (GCM) 10K type strain sequencing project: providing services to taxonomists for standard genome sequencing and annotation.</title>
        <authorList>
            <consortium name="The Broad Institute Genomics Platform"/>
            <consortium name="The Broad Institute Genome Sequencing Center for Infectious Disease"/>
            <person name="Wu L."/>
            <person name="Ma J."/>
        </authorList>
    </citation>
    <scope>NUCLEOTIDE SEQUENCE [LARGE SCALE GENOMIC DNA]</scope>
    <source>
        <strain evidence="4">JCM 17688</strain>
    </source>
</reference>
<proteinExistence type="inferred from homology"/>
<dbReference type="Proteomes" id="UP001500635">
    <property type="component" value="Unassembled WGS sequence"/>
</dbReference>
<name>A0ABP8KGM8_9ACTN</name>
<gene>
    <name evidence="3" type="ORF">GCM10023147_50330</name>
</gene>
<sequence length="142" mass="14558">MVTFASGATATITATTGAARNLGNRVSVIGETGAQGSVLELPEGAEGVNDVWTVPGEEEYHTLRPAPTNPGIDEINGGLVDFHTLQVRDFADAVAAGRPPVVTGRDARTSLAVVLAVYESSRTGTVVTLTPRSSPLTSGAAR</sequence>
<dbReference type="Gene3D" id="3.30.360.10">
    <property type="entry name" value="Dihydrodipicolinate Reductase, domain 2"/>
    <property type="match status" value="1"/>
</dbReference>